<reference evidence="1 2" key="1">
    <citation type="submission" date="2017-06" db="EMBL/GenBank/DDBJ databases">
        <authorList>
            <person name="Kim H.J."/>
            <person name="Triplett B.A."/>
        </authorList>
    </citation>
    <scope>NUCLEOTIDE SEQUENCE [LARGE SCALE GENOMIC DNA]</scope>
    <source>
        <strain evidence="1 2">U15</strain>
    </source>
</reference>
<dbReference type="Proteomes" id="UP000198284">
    <property type="component" value="Unassembled WGS sequence"/>
</dbReference>
<dbReference type="EMBL" id="FZOT01000003">
    <property type="protein sequence ID" value="SNS53542.1"/>
    <property type="molecule type" value="Genomic_DNA"/>
</dbReference>
<dbReference type="AlphaFoldDB" id="A0A239FBJ9"/>
<protein>
    <submittedName>
        <fullName evidence="1">Uncharacterized protein</fullName>
    </submittedName>
</protein>
<accession>A0A239FBJ9</accession>
<dbReference type="RefSeq" id="WP_089398742.1">
    <property type="nucleotide sequence ID" value="NZ_FZOT01000003.1"/>
</dbReference>
<sequence>MTTSAILHASPSFVAAASARVARFLDVVGKCLQMARTVPSAARASEQQMRRLRAIADSL</sequence>
<keyword evidence="2" id="KW-1185">Reference proteome</keyword>
<evidence type="ECO:0000313" key="2">
    <source>
        <dbReference type="Proteomes" id="UP000198284"/>
    </source>
</evidence>
<organism evidence="1 2">
    <name type="scientific">Noviherbaspirillum humi</name>
    <dbReference type="NCBI Taxonomy" id="1688639"/>
    <lineage>
        <taxon>Bacteria</taxon>
        <taxon>Pseudomonadati</taxon>
        <taxon>Pseudomonadota</taxon>
        <taxon>Betaproteobacteria</taxon>
        <taxon>Burkholderiales</taxon>
        <taxon>Oxalobacteraceae</taxon>
        <taxon>Noviherbaspirillum</taxon>
    </lineage>
</organism>
<gene>
    <name evidence="1" type="ORF">SAMN06265795_103252</name>
</gene>
<proteinExistence type="predicted"/>
<name>A0A239FBJ9_9BURK</name>
<evidence type="ECO:0000313" key="1">
    <source>
        <dbReference type="EMBL" id="SNS53542.1"/>
    </source>
</evidence>